<dbReference type="UniPathway" id="UPA00539"/>
<dbReference type="Gene3D" id="3.60.15.10">
    <property type="entry name" value="Ribonuclease Z/Hydroxyacylglutathione hydrolase-like"/>
    <property type="match status" value="1"/>
</dbReference>
<dbReference type="PANTHER" id="PTHR42663">
    <property type="entry name" value="HYDROLASE C777.06C-RELATED-RELATED"/>
    <property type="match status" value="1"/>
</dbReference>
<dbReference type="PANTHER" id="PTHR42663:SF7">
    <property type="entry name" value="COENZYME PQQ SYNTHESIS PROTEIN B"/>
    <property type="match status" value="1"/>
</dbReference>
<accession>A0A1P8KJU1</accession>
<dbReference type="InterPro" id="IPR011842">
    <property type="entry name" value="PQQ_synth_PqqB"/>
</dbReference>
<evidence type="ECO:0000313" key="9">
    <source>
        <dbReference type="Proteomes" id="UP000186074"/>
    </source>
</evidence>
<comment type="pathway">
    <text evidence="1 6">Cofactor biosynthesis; pyrroloquinoline quinone biosynthesis.</text>
</comment>
<protein>
    <recommendedName>
        <fullName evidence="3 6">Coenzyme PQQ synthesis protein B</fullName>
    </recommendedName>
    <alternativeName>
        <fullName evidence="6">Pyrroloquinoline quinone biosynthesis protein B</fullName>
    </alternativeName>
</protein>
<dbReference type="KEGG" id="alp:LPB137_02710"/>
<organism evidence="8 9">
    <name type="scientific">Poseidonibacter parvus</name>
    <dbReference type="NCBI Taxonomy" id="1850254"/>
    <lineage>
        <taxon>Bacteria</taxon>
        <taxon>Pseudomonadati</taxon>
        <taxon>Campylobacterota</taxon>
        <taxon>Epsilonproteobacteria</taxon>
        <taxon>Campylobacterales</taxon>
        <taxon>Arcobacteraceae</taxon>
        <taxon>Poseidonibacter</taxon>
    </lineage>
</organism>
<dbReference type="InterPro" id="IPR036866">
    <property type="entry name" value="RibonucZ/Hydroxyglut_hydro"/>
</dbReference>
<evidence type="ECO:0000256" key="2">
    <source>
        <dbReference type="ARBA" id="ARBA00008481"/>
    </source>
</evidence>
<dbReference type="STRING" id="1850254.LPB137_02710"/>
<comment type="function">
    <text evidence="6">May be involved in the transport of PQQ or its precursor to the periplasm.</text>
</comment>
<dbReference type="EMBL" id="CP019070">
    <property type="protein sequence ID" value="APW64833.1"/>
    <property type="molecule type" value="Genomic_DNA"/>
</dbReference>
<sequence length="305" mass="34203">MKIQVLGSGAGGGLPQFNCNCDNCKAYRAGSKTVKRRTQSSITVSEDGVNWVLFNTSPDILEQIHNSPFLHPSELRETKIKAIIFNDGQIDHTTGLLMLREGCPHEVYCTKEVNEELSTSFPLFKMLEHWGGGGTKWNEILPDSTTKFEIPVMPSYEFYAHALISNAPPYSKYRDIPRKGDNIGITVVNKNTGKRLFYLPGLGVLEDHVFEEMKKADVLLIEGTLWTNDEMIKGKFSNKLGTDMGHIPLNGEHGLIKVLDTLEKPRKILIHINNTNPILDEANDEYKELISHGIEVSYDGMSIEI</sequence>
<evidence type="ECO:0000256" key="5">
    <source>
        <dbReference type="ARBA" id="ARBA00022905"/>
    </source>
</evidence>
<comment type="similarity">
    <text evidence="2 6">Belongs to the PqqB family.</text>
</comment>
<proteinExistence type="inferred from homology"/>
<evidence type="ECO:0000256" key="6">
    <source>
        <dbReference type="HAMAP-Rule" id="MF_00653"/>
    </source>
</evidence>
<dbReference type="RefSeq" id="WP_076084066.1">
    <property type="nucleotide sequence ID" value="NZ_CP019070.1"/>
</dbReference>
<dbReference type="GO" id="GO:0018189">
    <property type="term" value="P:pyrroloquinoline quinone biosynthetic process"/>
    <property type="evidence" value="ECO:0007669"/>
    <property type="project" value="UniProtKB-UniRule"/>
</dbReference>
<evidence type="ECO:0000256" key="3">
    <source>
        <dbReference type="ARBA" id="ARBA00015084"/>
    </source>
</evidence>
<dbReference type="Pfam" id="PF12706">
    <property type="entry name" value="Lactamase_B_2"/>
    <property type="match status" value="1"/>
</dbReference>
<evidence type="ECO:0000313" key="8">
    <source>
        <dbReference type="EMBL" id="APW64833.1"/>
    </source>
</evidence>
<dbReference type="NCBIfam" id="TIGR02108">
    <property type="entry name" value="PQQ_syn_pqqB"/>
    <property type="match status" value="1"/>
</dbReference>
<dbReference type="CDD" id="cd16274">
    <property type="entry name" value="PQQB-like_MBL-fold"/>
    <property type="match status" value="1"/>
</dbReference>
<dbReference type="HAMAP" id="MF_00653">
    <property type="entry name" value="PQQ_syn_PqqB"/>
    <property type="match status" value="1"/>
</dbReference>
<dbReference type="Proteomes" id="UP000186074">
    <property type="component" value="Chromosome"/>
</dbReference>
<keyword evidence="9" id="KW-1185">Reference proteome</keyword>
<dbReference type="OrthoDB" id="9800940at2"/>
<evidence type="ECO:0000256" key="4">
    <source>
        <dbReference type="ARBA" id="ARBA00022448"/>
    </source>
</evidence>
<evidence type="ECO:0000256" key="1">
    <source>
        <dbReference type="ARBA" id="ARBA00004886"/>
    </source>
</evidence>
<feature type="domain" description="Metallo-beta-lactamase" evidence="7">
    <location>
        <begin position="50"/>
        <end position="272"/>
    </location>
</feature>
<keyword evidence="4 6" id="KW-0813">Transport</keyword>
<keyword evidence="5 6" id="KW-0884">PQQ biosynthesis</keyword>
<dbReference type="InterPro" id="IPR001279">
    <property type="entry name" value="Metallo-B-lactamas"/>
</dbReference>
<name>A0A1P8KJU1_9BACT</name>
<evidence type="ECO:0000259" key="7">
    <source>
        <dbReference type="Pfam" id="PF12706"/>
    </source>
</evidence>
<dbReference type="AlphaFoldDB" id="A0A1P8KJU1"/>
<gene>
    <name evidence="6" type="primary">pqqB</name>
    <name evidence="8" type="ORF">LPB137_02710</name>
</gene>
<reference evidence="8 9" key="1">
    <citation type="submission" date="2017-01" db="EMBL/GenBank/DDBJ databases">
        <title>Genome sequencing of Arcobacter sp. LPB0137.</title>
        <authorList>
            <person name="Lee G.-W."/>
            <person name="Yi H."/>
        </authorList>
    </citation>
    <scope>NUCLEOTIDE SEQUENCE [LARGE SCALE GENOMIC DNA]</scope>
    <source>
        <strain evidence="8 9">LPB0137</strain>
    </source>
</reference>
<dbReference type="SUPFAM" id="SSF56281">
    <property type="entry name" value="Metallo-hydrolase/oxidoreductase"/>
    <property type="match status" value="1"/>
</dbReference>